<dbReference type="KEGG" id="sper:EW093_13670"/>
<keyword evidence="2" id="KW-0560">Oxidoreductase</keyword>
<dbReference type="Pfam" id="PF02738">
    <property type="entry name" value="MoCoBD_1"/>
    <property type="match status" value="1"/>
</dbReference>
<accession>A0A5C1QGM0</accession>
<dbReference type="OrthoDB" id="9759099at2"/>
<sequence>MNKAEHIKLIYSGKYALPLDTATKKSYKILVYRSTVKRGLIENISLPEVEENYSIISSKDLKGKNFLKIDGNKIPILANKKVNYIGEPILLLVGPNISKLKAIHKKIEITYKIDIDQEVSDEIFFSKTIKIGDTLEAFTTPYKTLSGSIKTPKSVIESKYLLGSFTKREADSYNIYSSSIWEYPLRDNIANICGVESDKIKIVTPTTTGEDEYPLLDSYSAAAFTTISSSIIKKNVFYIPTPEDQYLYSNKLYGLEANWQIVFDSEDTVLGIKLDIKINCGAYPIFVKEKVLRVLHGVTSYYKHRNIEVTVTGYKSNLPPAGLSKDIYLADALFVAELLISKIIKESKKDQYLYRNENLIKKGYRNSTGSVIKRELPLDIMLKNVVEQSDFLRKNSSINLSLLRKEKRIHYSAKRGVGISVGYNGNGFISNEKNISAHSVVVELERNGMVELKVSCRINNLDLLTVWEDILVETLGIERENIKIFTEDLTMIMDSGPNIDNKNVTILTPLIKQCADEIKVRRFKDPLPIRQFKVTRKKSSNVWNYENWKGEPFKNSSYAACAVEVEIDKRSLSCIIKEIWIQLEVGLILNKQALLNSVSREINQTINWLQNSEPKERDGEFSTHYFYNKPLVKSNPIINISIYETGKNKNIPRGVGSLIRNTLPGAYIQGVNQAIGSNINTFPINKEMIYKELIKDDI</sequence>
<proteinExistence type="predicted"/>
<dbReference type="Gene3D" id="3.90.1170.50">
    <property type="entry name" value="Aldehyde oxidase/xanthine dehydrogenase, a/b hammerhead"/>
    <property type="match status" value="1"/>
</dbReference>
<dbReference type="AlphaFoldDB" id="A0A5C1QGM0"/>
<dbReference type="InterPro" id="IPR036856">
    <property type="entry name" value="Ald_Oxase/Xan_DH_a/b_sf"/>
</dbReference>
<protein>
    <recommendedName>
        <fullName evidence="3">Aldehyde oxidase/xanthine dehydrogenase first molybdopterin binding domain-containing protein</fullName>
    </recommendedName>
</protein>
<keyword evidence="1" id="KW-0500">Molybdenum</keyword>
<evidence type="ECO:0000313" key="4">
    <source>
        <dbReference type="EMBL" id="QEN05716.1"/>
    </source>
</evidence>
<dbReference type="InterPro" id="IPR008274">
    <property type="entry name" value="AldOxase/xan_DH_MoCoBD1"/>
</dbReference>
<dbReference type="InterPro" id="IPR016208">
    <property type="entry name" value="Ald_Oxase/xanthine_DH-like"/>
</dbReference>
<reference evidence="4 5" key="1">
    <citation type="submission" date="2019-02" db="EMBL/GenBank/DDBJ databases">
        <authorList>
            <person name="Fomenkov A."/>
            <person name="Dubinina G."/>
            <person name="Grabovich M."/>
            <person name="Vincze T."/>
            <person name="Roberts R.J."/>
        </authorList>
    </citation>
    <scope>NUCLEOTIDE SEQUENCE [LARGE SCALE GENOMIC DNA]</scope>
    <source>
        <strain evidence="4 5">P</strain>
    </source>
</reference>
<dbReference type="RefSeq" id="WP_149568950.1">
    <property type="nucleotide sequence ID" value="NZ_CP035807.1"/>
</dbReference>
<dbReference type="GO" id="GO:0005506">
    <property type="term" value="F:iron ion binding"/>
    <property type="evidence" value="ECO:0007669"/>
    <property type="project" value="InterPro"/>
</dbReference>
<dbReference type="PANTHER" id="PTHR11908">
    <property type="entry name" value="XANTHINE DEHYDROGENASE"/>
    <property type="match status" value="1"/>
</dbReference>
<dbReference type="SUPFAM" id="SSF56003">
    <property type="entry name" value="Molybdenum cofactor-binding domain"/>
    <property type="match status" value="1"/>
</dbReference>
<evidence type="ECO:0000259" key="3">
    <source>
        <dbReference type="Pfam" id="PF02738"/>
    </source>
</evidence>
<dbReference type="InterPro" id="IPR037165">
    <property type="entry name" value="AldOxase/xan_DH_Mopterin-bd_sf"/>
</dbReference>
<organism evidence="4 5">
    <name type="scientific">Thiospirochaeta perfilievii</name>
    <dbReference type="NCBI Taxonomy" id="252967"/>
    <lineage>
        <taxon>Bacteria</taxon>
        <taxon>Pseudomonadati</taxon>
        <taxon>Spirochaetota</taxon>
        <taxon>Spirochaetia</taxon>
        <taxon>Spirochaetales</taxon>
        <taxon>Spirochaetaceae</taxon>
        <taxon>Thiospirochaeta</taxon>
    </lineage>
</organism>
<dbReference type="SUPFAM" id="SSF54665">
    <property type="entry name" value="CO dehydrogenase molybdoprotein N-domain-like"/>
    <property type="match status" value="1"/>
</dbReference>
<dbReference type="Proteomes" id="UP000323824">
    <property type="component" value="Chromosome"/>
</dbReference>
<feature type="domain" description="Aldehyde oxidase/xanthine dehydrogenase first molybdopterin binding" evidence="3">
    <location>
        <begin position="119"/>
        <end position="359"/>
    </location>
</feature>
<gene>
    <name evidence="4" type="ORF">EW093_13670</name>
</gene>
<dbReference type="PANTHER" id="PTHR11908:SF132">
    <property type="entry name" value="ALDEHYDE OXIDASE 1-RELATED"/>
    <property type="match status" value="1"/>
</dbReference>
<evidence type="ECO:0000313" key="5">
    <source>
        <dbReference type="Proteomes" id="UP000323824"/>
    </source>
</evidence>
<dbReference type="GO" id="GO:0016491">
    <property type="term" value="F:oxidoreductase activity"/>
    <property type="evidence" value="ECO:0007669"/>
    <property type="project" value="UniProtKB-KW"/>
</dbReference>
<dbReference type="Gene3D" id="3.30.365.10">
    <property type="entry name" value="Aldehyde oxidase/xanthine dehydrogenase, molybdopterin binding domain"/>
    <property type="match status" value="5"/>
</dbReference>
<dbReference type="EMBL" id="CP035807">
    <property type="protein sequence ID" value="QEN05716.1"/>
    <property type="molecule type" value="Genomic_DNA"/>
</dbReference>
<evidence type="ECO:0000256" key="2">
    <source>
        <dbReference type="ARBA" id="ARBA00023002"/>
    </source>
</evidence>
<reference evidence="4 5" key="2">
    <citation type="submission" date="2019-09" db="EMBL/GenBank/DDBJ databases">
        <title>Complete Genome Sequence and Methylome Analysis of free living Spirochaetas.</title>
        <authorList>
            <person name="Leshcheva N."/>
            <person name="Mikheeva N."/>
        </authorList>
    </citation>
    <scope>NUCLEOTIDE SEQUENCE [LARGE SCALE GENOMIC DNA]</scope>
    <source>
        <strain evidence="4 5">P</strain>
    </source>
</reference>
<keyword evidence="5" id="KW-1185">Reference proteome</keyword>
<evidence type="ECO:0000256" key="1">
    <source>
        <dbReference type="ARBA" id="ARBA00022505"/>
    </source>
</evidence>
<name>A0A5C1QGM0_9SPIO</name>